<evidence type="ECO:0000313" key="9">
    <source>
        <dbReference type="Proteomes" id="UP000217083"/>
    </source>
</evidence>
<gene>
    <name evidence="8" type="ORF">CIB95_07945</name>
</gene>
<reference evidence="9" key="1">
    <citation type="submission" date="2017-08" db="EMBL/GenBank/DDBJ databases">
        <authorList>
            <person name="Huang Z."/>
        </authorList>
    </citation>
    <scope>NUCLEOTIDE SEQUENCE [LARGE SCALE GENOMIC DNA]</scope>
    <source>
        <strain evidence="9">SA5d-4</strain>
    </source>
</reference>
<feature type="transmembrane region" description="Helical" evidence="6">
    <location>
        <begin position="66"/>
        <end position="99"/>
    </location>
</feature>
<sequence length="213" mass="23830">MNKKRTILYSFIVAIIVISIISLSRTSLQFDPKEIRTWILSFGFFAPLIYIVIYTIRPLLFFPASILSIAGGLAFGALMGTLYTIIGATLGAVLSFIIARKLGKNVTNKEWKGNFQKIQTQLEKNGFYYVLFLRFIPVLNFDLISYIAGVSSVRLSAFFFGTLLGIIPGTFAYNFLGNSFISGSPKVILTASIVFILIMIIPIFIKKRIEKVK</sequence>
<dbReference type="Proteomes" id="UP000217083">
    <property type="component" value="Unassembled WGS sequence"/>
</dbReference>
<name>A0A263BVC9_9BACI</name>
<dbReference type="RefSeq" id="WP_094923999.1">
    <property type="nucleotide sequence ID" value="NZ_NPIA01000003.1"/>
</dbReference>
<dbReference type="InterPro" id="IPR032816">
    <property type="entry name" value="VTT_dom"/>
</dbReference>
<dbReference type="GO" id="GO:0005886">
    <property type="term" value="C:plasma membrane"/>
    <property type="evidence" value="ECO:0007669"/>
    <property type="project" value="UniProtKB-SubCell"/>
</dbReference>
<feature type="transmembrane region" description="Helical" evidence="6">
    <location>
        <begin position="187"/>
        <end position="205"/>
    </location>
</feature>
<evidence type="ECO:0000256" key="5">
    <source>
        <dbReference type="ARBA" id="ARBA00023136"/>
    </source>
</evidence>
<dbReference type="PANTHER" id="PTHR12677">
    <property type="entry name" value="GOLGI APPARATUS MEMBRANE PROTEIN TVP38-RELATED"/>
    <property type="match status" value="1"/>
</dbReference>
<evidence type="ECO:0000256" key="1">
    <source>
        <dbReference type="ARBA" id="ARBA00004651"/>
    </source>
</evidence>
<comment type="similarity">
    <text evidence="6">Belongs to the TVP38/TMEM64 family.</text>
</comment>
<dbReference type="AlphaFoldDB" id="A0A263BVC9"/>
<keyword evidence="9" id="KW-1185">Reference proteome</keyword>
<feature type="transmembrane region" description="Helical" evidence="6">
    <location>
        <begin position="155"/>
        <end position="175"/>
    </location>
</feature>
<dbReference type="InterPro" id="IPR015414">
    <property type="entry name" value="TMEM64"/>
</dbReference>
<keyword evidence="5 6" id="KW-0472">Membrane</keyword>
<keyword evidence="2 6" id="KW-1003">Cell membrane</keyword>
<feature type="transmembrane region" description="Helical" evidence="6">
    <location>
        <begin position="35"/>
        <end position="54"/>
    </location>
</feature>
<feature type="transmembrane region" description="Helical" evidence="6">
    <location>
        <begin position="7"/>
        <end position="23"/>
    </location>
</feature>
<proteinExistence type="inferred from homology"/>
<keyword evidence="3 6" id="KW-0812">Transmembrane</keyword>
<comment type="caution">
    <text evidence="8">The sequence shown here is derived from an EMBL/GenBank/DDBJ whole genome shotgun (WGS) entry which is preliminary data.</text>
</comment>
<dbReference type="PANTHER" id="PTHR12677:SF59">
    <property type="entry name" value="GOLGI APPARATUS MEMBRANE PROTEIN TVP38-RELATED"/>
    <property type="match status" value="1"/>
</dbReference>
<evidence type="ECO:0000256" key="3">
    <source>
        <dbReference type="ARBA" id="ARBA00022692"/>
    </source>
</evidence>
<keyword evidence="4 6" id="KW-1133">Transmembrane helix</keyword>
<evidence type="ECO:0000256" key="6">
    <source>
        <dbReference type="RuleBase" id="RU366058"/>
    </source>
</evidence>
<feature type="transmembrane region" description="Helical" evidence="6">
    <location>
        <begin position="127"/>
        <end position="148"/>
    </location>
</feature>
<reference evidence="8 9" key="2">
    <citation type="submission" date="2017-09" db="EMBL/GenBank/DDBJ databases">
        <title>Bacillus patelloidae sp. nov., isolated from the intestinal tract of a marine limpet.</title>
        <authorList>
            <person name="Liu R."/>
            <person name="Dong C."/>
            <person name="Shao Z."/>
        </authorList>
    </citation>
    <scope>NUCLEOTIDE SEQUENCE [LARGE SCALE GENOMIC DNA]</scope>
    <source>
        <strain evidence="8 9">SA5d-4</strain>
    </source>
</reference>
<feature type="domain" description="VTT" evidence="7">
    <location>
        <begin position="62"/>
        <end position="178"/>
    </location>
</feature>
<evidence type="ECO:0000256" key="2">
    <source>
        <dbReference type="ARBA" id="ARBA00022475"/>
    </source>
</evidence>
<evidence type="ECO:0000256" key="4">
    <source>
        <dbReference type="ARBA" id="ARBA00022989"/>
    </source>
</evidence>
<accession>A0A263BVC9</accession>
<dbReference type="EMBL" id="NPIA01000003">
    <property type="protein sequence ID" value="OZM57512.1"/>
    <property type="molecule type" value="Genomic_DNA"/>
</dbReference>
<dbReference type="Pfam" id="PF09335">
    <property type="entry name" value="VTT_dom"/>
    <property type="match status" value="1"/>
</dbReference>
<protein>
    <recommendedName>
        <fullName evidence="6">TVP38/TMEM64 family membrane protein</fullName>
    </recommendedName>
</protein>
<comment type="subcellular location">
    <subcellularLocation>
        <location evidence="1 6">Cell membrane</location>
        <topology evidence="1 6">Multi-pass membrane protein</topology>
    </subcellularLocation>
</comment>
<organism evidence="8 9">
    <name type="scientific">Lottiidibacillus patelloidae</name>
    <dbReference type="NCBI Taxonomy" id="2670334"/>
    <lineage>
        <taxon>Bacteria</taxon>
        <taxon>Bacillati</taxon>
        <taxon>Bacillota</taxon>
        <taxon>Bacilli</taxon>
        <taxon>Bacillales</taxon>
        <taxon>Bacillaceae</taxon>
        <taxon>Lottiidibacillus</taxon>
    </lineage>
</organism>
<evidence type="ECO:0000259" key="7">
    <source>
        <dbReference type="Pfam" id="PF09335"/>
    </source>
</evidence>
<evidence type="ECO:0000313" key="8">
    <source>
        <dbReference type="EMBL" id="OZM57512.1"/>
    </source>
</evidence>